<reference evidence="11 12" key="1">
    <citation type="submission" date="2017-03" db="EMBL/GenBank/DDBJ databases">
        <authorList>
            <person name="Afonso C.L."/>
            <person name="Miller P.J."/>
            <person name="Scott M.A."/>
            <person name="Spackman E."/>
            <person name="Goraichik I."/>
            <person name="Dimitrov K.M."/>
            <person name="Suarez D.L."/>
            <person name="Swayne D.E."/>
        </authorList>
    </citation>
    <scope>NUCLEOTIDE SEQUENCE [LARGE SCALE GENOMIC DNA]</scope>
    <source>
        <strain evidence="11 12">CECT 7639</strain>
    </source>
</reference>
<evidence type="ECO:0000256" key="8">
    <source>
        <dbReference type="ARBA" id="ARBA00076680"/>
    </source>
</evidence>
<dbReference type="CDD" id="cd14861">
    <property type="entry name" value="Fe-ADH-like"/>
    <property type="match status" value="1"/>
</dbReference>
<dbReference type="PANTHER" id="PTHR11496:SF102">
    <property type="entry name" value="ALCOHOL DEHYDROGENASE 4"/>
    <property type="match status" value="1"/>
</dbReference>
<evidence type="ECO:0000256" key="7">
    <source>
        <dbReference type="ARBA" id="ARBA00074848"/>
    </source>
</evidence>
<comment type="cofactor">
    <cofactor evidence="1">
        <name>Fe cation</name>
        <dbReference type="ChEBI" id="CHEBI:24875"/>
    </cofactor>
</comment>
<comment type="catalytic activity">
    <reaction evidence="5">
        <text>a secondary alcohol + NAD(+) = a ketone + NADH + H(+)</text>
        <dbReference type="Rhea" id="RHEA:10740"/>
        <dbReference type="ChEBI" id="CHEBI:15378"/>
        <dbReference type="ChEBI" id="CHEBI:17087"/>
        <dbReference type="ChEBI" id="CHEBI:35681"/>
        <dbReference type="ChEBI" id="CHEBI:57540"/>
        <dbReference type="ChEBI" id="CHEBI:57945"/>
        <dbReference type="EC" id="1.1.1.1"/>
    </reaction>
</comment>
<dbReference type="FunFam" id="3.40.50.1970:FF:000003">
    <property type="entry name" value="Alcohol dehydrogenase, iron-containing"/>
    <property type="match status" value="1"/>
</dbReference>
<evidence type="ECO:0000259" key="10">
    <source>
        <dbReference type="Pfam" id="PF25137"/>
    </source>
</evidence>
<proteinExistence type="inferred from homology"/>
<dbReference type="AlphaFoldDB" id="A0A1Y5S9P2"/>
<dbReference type="Proteomes" id="UP000193077">
    <property type="component" value="Unassembled WGS sequence"/>
</dbReference>
<keyword evidence="3 11" id="KW-0560">Oxidoreductase</keyword>
<dbReference type="RefSeq" id="WP_085795266.1">
    <property type="nucleotide sequence ID" value="NZ_FWFO01000001.1"/>
</dbReference>
<gene>
    <name evidence="11" type="primary">dhaT_2</name>
    <name evidence="11" type="ORF">TRL7639_01692</name>
</gene>
<dbReference type="Pfam" id="PF00465">
    <property type="entry name" value="Fe-ADH"/>
    <property type="match status" value="1"/>
</dbReference>
<keyword evidence="4" id="KW-0520">NAD</keyword>
<name>A0A1Y5S9P2_9RHOB</name>
<evidence type="ECO:0000256" key="2">
    <source>
        <dbReference type="ARBA" id="ARBA00007358"/>
    </source>
</evidence>
<dbReference type="PROSITE" id="PS00060">
    <property type="entry name" value="ADH_IRON_2"/>
    <property type="match status" value="1"/>
</dbReference>
<feature type="domain" description="Alcohol dehydrogenase iron-type/glycerol dehydrogenase GldA" evidence="9">
    <location>
        <begin position="10"/>
        <end position="183"/>
    </location>
</feature>
<dbReference type="GO" id="GO:0046872">
    <property type="term" value="F:metal ion binding"/>
    <property type="evidence" value="ECO:0007669"/>
    <property type="project" value="InterPro"/>
</dbReference>
<feature type="domain" description="Fe-containing alcohol dehydrogenase-like C-terminal" evidence="10">
    <location>
        <begin position="194"/>
        <end position="380"/>
    </location>
</feature>
<dbReference type="InterPro" id="IPR018211">
    <property type="entry name" value="ADH_Fe_CS"/>
</dbReference>
<evidence type="ECO:0000256" key="5">
    <source>
        <dbReference type="ARBA" id="ARBA00049164"/>
    </source>
</evidence>
<dbReference type="Gene3D" id="1.20.1090.10">
    <property type="entry name" value="Dehydroquinate synthase-like - alpha domain"/>
    <property type="match status" value="1"/>
</dbReference>
<dbReference type="EMBL" id="FWFO01000001">
    <property type="protein sequence ID" value="SLN35700.1"/>
    <property type="molecule type" value="Genomic_DNA"/>
</dbReference>
<dbReference type="InterPro" id="IPR039697">
    <property type="entry name" value="Alcohol_dehydrogenase_Fe"/>
</dbReference>
<evidence type="ECO:0000313" key="11">
    <source>
        <dbReference type="EMBL" id="SLN35700.1"/>
    </source>
</evidence>
<accession>A0A1Y5S9P2</accession>
<dbReference type="Gene3D" id="3.40.50.1970">
    <property type="match status" value="1"/>
</dbReference>
<dbReference type="Pfam" id="PF25137">
    <property type="entry name" value="ADH_Fe_C"/>
    <property type="match status" value="1"/>
</dbReference>
<evidence type="ECO:0000256" key="4">
    <source>
        <dbReference type="ARBA" id="ARBA00023027"/>
    </source>
</evidence>
<dbReference type="PANTHER" id="PTHR11496">
    <property type="entry name" value="ALCOHOL DEHYDROGENASE"/>
    <property type="match status" value="1"/>
</dbReference>
<evidence type="ECO:0000313" key="12">
    <source>
        <dbReference type="Proteomes" id="UP000193077"/>
    </source>
</evidence>
<organism evidence="11 12">
    <name type="scientific">Falsiruegeria litorea R37</name>
    <dbReference type="NCBI Taxonomy" id="1200284"/>
    <lineage>
        <taxon>Bacteria</taxon>
        <taxon>Pseudomonadati</taxon>
        <taxon>Pseudomonadota</taxon>
        <taxon>Alphaproteobacteria</taxon>
        <taxon>Rhodobacterales</taxon>
        <taxon>Roseobacteraceae</taxon>
        <taxon>Falsiruegeria</taxon>
    </lineage>
</organism>
<sequence length="381" mass="39905">MNLVGNWSYPTAVRFGAGRISEIADACAAAGITKPLLVTDKGLADLPITEATLDLLDAAGLGRALFSDVDPNPNEKNVEAGLAVYREGGFDGVIAFGGGSGLDLGKTLAFMAGQTRPLWDFEDIGDWWTRADPAGIHPIVAVPTTAGTGSEVGRAGVITNSQTHEKKIIFHPLMLPKVVICDPELTVGMPKFITAGTGLDAFAHCVEAFCSPHYHPMSQGMALEGMRLVKDYLPRAYADGTDLEARAHMMSAAAMGATAFQKGLGAIHALSHPIGAHHHTHHGTTNAVCMPAVLQFNRPAAEGVLTQAAAYLGIEGGFDGFAAYVNNLNDSLGIPKSLAELGVSNPDLDALVRDALNDPSTGGNPVEMTAENTRALFEAIL</sequence>
<comment type="similarity">
    <text evidence="2">Belongs to the iron-containing alcohol dehydrogenase family.</text>
</comment>
<dbReference type="InterPro" id="IPR001670">
    <property type="entry name" value="ADH_Fe/GldA"/>
</dbReference>
<evidence type="ECO:0000256" key="6">
    <source>
        <dbReference type="ARBA" id="ARBA00049243"/>
    </source>
</evidence>
<comment type="catalytic activity">
    <reaction evidence="6">
        <text>a primary alcohol + NAD(+) = an aldehyde + NADH + H(+)</text>
        <dbReference type="Rhea" id="RHEA:10736"/>
        <dbReference type="ChEBI" id="CHEBI:15378"/>
        <dbReference type="ChEBI" id="CHEBI:15734"/>
        <dbReference type="ChEBI" id="CHEBI:17478"/>
        <dbReference type="ChEBI" id="CHEBI:57540"/>
        <dbReference type="ChEBI" id="CHEBI:57945"/>
        <dbReference type="EC" id="1.1.1.1"/>
    </reaction>
</comment>
<dbReference type="FunFam" id="1.20.1090.10:FF:000001">
    <property type="entry name" value="Aldehyde-alcohol dehydrogenase"/>
    <property type="match status" value="1"/>
</dbReference>
<dbReference type="SUPFAM" id="SSF56796">
    <property type="entry name" value="Dehydroquinate synthase-like"/>
    <property type="match status" value="1"/>
</dbReference>
<dbReference type="PROSITE" id="PS00913">
    <property type="entry name" value="ADH_IRON_1"/>
    <property type="match status" value="1"/>
</dbReference>
<protein>
    <recommendedName>
        <fullName evidence="7">Alcohol dehydrogenase 2</fullName>
    </recommendedName>
    <alternativeName>
        <fullName evidence="8">Alcohol dehydrogenase II</fullName>
    </alternativeName>
</protein>
<evidence type="ECO:0000256" key="1">
    <source>
        <dbReference type="ARBA" id="ARBA00001962"/>
    </source>
</evidence>
<keyword evidence="12" id="KW-1185">Reference proteome</keyword>
<evidence type="ECO:0000256" key="3">
    <source>
        <dbReference type="ARBA" id="ARBA00023002"/>
    </source>
</evidence>
<evidence type="ECO:0000259" key="9">
    <source>
        <dbReference type="Pfam" id="PF00465"/>
    </source>
</evidence>
<dbReference type="GO" id="GO:0004022">
    <property type="term" value="F:alcohol dehydrogenase (NAD+) activity"/>
    <property type="evidence" value="ECO:0007669"/>
    <property type="project" value="UniProtKB-EC"/>
</dbReference>
<dbReference type="OrthoDB" id="9815791at2"/>
<dbReference type="InterPro" id="IPR056798">
    <property type="entry name" value="ADH_Fe_C"/>
</dbReference>